<evidence type="ECO:0000313" key="5">
    <source>
        <dbReference type="EMBL" id="TMM50789.1"/>
    </source>
</evidence>
<dbReference type="RefSeq" id="WP_138663361.1">
    <property type="nucleotide sequence ID" value="NZ_VANS01000005.1"/>
</dbReference>
<feature type="domain" description="HTH asnC-type" evidence="4">
    <location>
        <begin position="2"/>
        <end position="63"/>
    </location>
</feature>
<dbReference type="OrthoDB" id="7853257at2"/>
<keyword evidence="3" id="KW-0804">Transcription</keyword>
<proteinExistence type="predicted"/>
<evidence type="ECO:0000313" key="6">
    <source>
        <dbReference type="Proteomes" id="UP000309550"/>
    </source>
</evidence>
<organism evidence="5 6">
    <name type="scientific">Sulfitobacter sabulilitoris</name>
    <dbReference type="NCBI Taxonomy" id="2562655"/>
    <lineage>
        <taxon>Bacteria</taxon>
        <taxon>Pseudomonadati</taxon>
        <taxon>Pseudomonadota</taxon>
        <taxon>Alphaproteobacteria</taxon>
        <taxon>Rhodobacterales</taxon>
        <taxon>Roseobacteraceae</taxon>
        <taxon>Sulfitobacter</taxon>
    </lineage>
</organism>
<dbReference type="GO" id="GO:0043565">
    <property type="term" value="F:sequence-specific DNA binding"/>
    <property type="evidence" value="ECO:0007669"/>
    <property type="project" value="InterPro"/>
</dbReference>
<gene>
    <name evidence="5" type="ORF">FDT80_16145</name>
</gene>
<keyword evidence="6" id="KW-1185">Reference proteome</keyword>
<evidence type="ECO:0000256" key="2">
    <source>
        <dbReference type="ARBA" id="ARBA00023125"/>
    </source>
</evidence>
<dbReference type="PROSITE" id="PS50956">
    <property type="entry name" value="HTH_ASNC_2"/>
    <property type="match status" value="1"/>
</dbReference>
<dbReference type="InterPro" id="IPR000485">
    <property type="entry name" value="AsnC-type_HTH_dom"/>
</dbReference>
<dbReference type="InterPro" id="IPR036390">
    <property type="entry name" value="WH_DNA-bd_sf"/>
</dbReference>
<protein>
    <submittedName>
        <fullName evidence="5">Lrp/AsnC family transcriptional regulator</fullName>
    </submittedName>
</protein>
<dbReference type="EMBL" id="VANS01000005">
    <property type="protein sequence ID" value="TMM50789.1"/>
    <property type="molecule type" value="Genomic_DNA"/>
</dbReference>
<reference evidence="5 6" key="1">
    <citation type="submission" date="2019-05" db="EMBL/GenBank/DDBJ databases">
        <title>Sulfitobacter sabulilitoris sp. nov., isolated from a marine sand.</title>
        <authorList>
            <person name="Yoon J.-H."/>
        </authorList>
    </citation>
    <scope>NUCLEOTIDE SEQUENCE [LARGE SCALE GENOMIC DNA]</scope>
    <source>
        <strain evidence="5 6">HSMS-29</strain>
    </source>
</reference>
<dbReference type="SUPFAM" id="SSF46785">
    <property type="entry name" value="Winged helix' DNA-binding domain"/>
    <property type="match status" value="1"/>
</dbReference>
<dbReference type="InterPro" id="IPR019888">
    <property type="entry name" value="Tscrpt_reg_AsnC-like"/>
</dbReference>
<dbReference type="SMART" id="SM00344">
    <property type="entry name" value="HTH_ASNC"/>
    <property type="match status" value="1"/>
</dbReference>
<dbReference type="PRINTS" id="PR00033">
    <property type="entry name" value="HTHASNC"/>
</dbReference>
<dbReference type="AlphaFoldDB" id="A0A5S3Q2Y7"/>
<evidence type="ECO:0000259" key="4">
    <source>
        <dbReference type="PROSITE" id="PS50956"/>
    </source>
</evidence>
<evidence type="ECO:0000256" key="3">
    <source>
        <dbReference type="ARBA" id="ARBA00023163"/>
    </source>
</evidence>
<accession>A0A5S3Q2Y7</accession>
<evidence type="ECO:0000256" key="1">
    <source>
        <dbReference type="ARBA" id="ARBA00023015"/>
    </source>
</evidence>
<dbReference type="Pfam" id="PF01037">
    <property type="entry name" value="AsnC_trans_reg"/>
    <property type="match status" value="1"/>
</dbReference>
<keyword evidence="1" id="KW-0805">Transcription regulation</keyword>
<dbReference type="InterPro" id="IPR036388">
    <property type="entry name" value="WH-like_DNA-bd_sf"/>
</dbReference>
<dbReference type="InterPro" id="IPR019887">
    <property type="entry name" value="Tscrpt_reg_AsnC/Lrp_C"/>
</dbReference>
<dbReference type="Pfam" id="PF13404">
    <property type="entry name" value="HTH_AsnC-type"/>
    <property type="match status" value="1"/>
</dbReference>
<dbReference type="SUPFAM" id="SSF54909">
    <property type="entry name" value="Dimeric alpha+beta barrel"/>
    <property type="match status" value="1"/>
</dbReference>
<dbReference type="Proteomes" id="UP000309550">
    <property type="component" value="Unassembled WGS sequence"/>
</dbReference>
<dbReference type="Gene3D" id="1.10.10.10">
    <property type="entry name" value="Winged helix-like DNA-binding domain superfamily/Winged helix DNA-binding domain"/>
    <property type="match status" value="1"/>
</dbReference>
<dbReference type="GO" id="GO:0005829">
    <property type="term" value="C:cytosol"/>
    <property type="evidence" value="ECO:0007669"/>
    <property type="project" value="TreeGrafter"/>
</dbReference>
<keyword evidence="2" id="KW-0238">DNA-binding</keyword>
<dbReference type="InterPro" id="IPR011008">
    <property type="entry name" value="Dimeric_a/b-barrel"/>
</dbReference>
<sequence>MLDDLDRRLLRHWQADATLSPGELADLCAISAGKAARRIARMQEAGIVQGVSAVIDWAALGYSVEVSLRVTLDKTVARAFDEFLAAAREVPEVTEIQTFLGRVDVRLSIIARDMGDYQSIYRDRILTLPHIAEVEALMQIAQIKAVEALPL</sequence>
<dbReference type="GO" id="GO:0043200">
    <property type="term" value="P:response to amino acid"/>
    <property type="evidence" value="ECO:0007669"/>
    <property type="project" value="TreeGrafter"/>
</dbReference>
<comment type="caution">
    <text evidence="5">The sequence shown here is derived from an EMBL/GenBank/DDBJ whole genome shotgun (WGS) entry which is preliminary data.</text>
</comment>
<dbReference type="Gene3D" id="3.30.70.920">
    <property type="match status" value="1"/>
</dbReference>
<dbReference type="PANTHER" id="PTHR30154">
    <property type="entry name" value="LEUCINE-RESPONSIVE REGULATORY PROTEIN"/>
    <property type="match status" value="1"/>
</dbReference>
<name>A0A5S3Q2Y7_9RHOB</name>
<dbReference type="PANTHER" id="PTHR30154:SF34">
    <property type="entry name" value="TRANSCRIPTIONAL REGULATOR AZLB"/>
    <property type="match status" value="1"/>
</dbReference>